<keyword evidence="2" id="KW-0813">Transport</keyword>
<evidence type="ECO:0000256" key="7">
    <source>
        <dbReference type="SAM" id="MobiDB-lite"/>
    </source>
</evidence>
<sequence>MELGRATMELERTTTETRMSTTEVRMATMELGTTEIATTNLFGTELGEPLDMSILNNCATSGGQPCFPLKGTGIQESNQHYPKSLPLHGTHAKKPLKPNSTINRTSPTMTINGEAASLPEELISKFPDASFMSKKQGIEELSQLLTKNDYSKHSMEFKPFFMGPFMQFENEKINSTAMKEAVAMENFQVLSEKNAVLAVSVSSALKLDERQVSLIARKMKRLTGFTNLKLENTIDPTLIAGFVISYGDDGSNIIDLSVKGQLANLASRVESFDKWIPSHGER</sequence>
<accession>A0AAV7HLP1</accession>
<dbReference type="AlphaFoldDB" id="A0AAV7HLP1"/>
<dbReference type="Pfam" id="PF00213">
    <property type="entry name" value="OSCP"/>
    <property type="match status" value="1"/>
</dbReference>
<evidence type="ECO:0000256" key="1">
    <source>
        <dbReference type="ARBA" id="ARBA00004370"/>
    </source>
</evidence>
<keyword evidence="3" id="KW-0375">Hydrogen ion transport</keyword>
<dbReference type="EMBL" id="JAGFBR010000002">
    <property type="protein sequence ID" value="KAH0469886.1"/>
    <property type="molecule type" value="Genomic_DNA"/>
</dbReference>
<gene>
    <name evidence="8" type="ORF">IEQ34_001444</name>
</gene>
<organism evidence="8 9">
    <name type="scientific">Dendrobium chrysotoxum</name>
    <name type="common">Orchid</name>
    <dbReference type="NCBI Taxonomy" id="161865"/>
    <lineage>
        <taxon>Eukaryota</taxon>
        <taxon>Viridiplantae</taxon>
        <taxon>Streptophyta</taxon>
        <taxon>Embryophyta</taxon>
        <taxon>Tracheophyta</taxon>
        <taxon>Spermatophyta</taxon>
        <taxon>Magnoliopsida</taxon>
        <taxon>Liliopsida</taxon>
        <taxon>Asparagales</taxon>
        <taxon>Orchidaceae</taxon>
        <taxon>Epidendroideae</taxon>
        <taxon>Malaxideae</taxon>
        <taxon>Dendrobiinae</taxon>
        <taxon>Dendrobium</taxon>
    </lineage>
</organism>
<reference evidence="8 9" key="1">
    <citation type="journal article" date="2021" name="Hortic Res">
        <title>Chromosome-scale assembly of the Dendrobium chrysotoxum genome enhances the understanding of orchid evolution.</title>
        <authorList>
            <person name="Zhang Y."/>
            <person name="Zhang G.Q."/>
            <person name="Zhang D."/>
            <person name="Liu X.D."/>
            <person name="Xu X.Y."/>
            <person name="Sun W.H."/>
            <person name="Yu X."/>
            <person name="Zhu X."/>
            <person name="Wang Z.W."/>
            <person name="Zhao X."/>
            <person name="Zhong W.Y."/>
            <person name="Chen H."/>
            <person name="Yin W.L."/>
            <person name="Huang T."/>
            <person name="Niu S.C."/>
            <person name="Liu Z.J."/>
        </authorList>
    </citation>
    <scope>NUCLEOTIDE SEQUENCE [LARGE SCALE GENOMIC DNA]</scope>
    <source>
        <strain evidence="8">Lindl</strain>
    </source>
</reference>
<keyword evidence="6" id="KW-0066">ATP synthesis</keyword>
<feature type="region of interest" description="Disordered" evidence="7">
    <location>
        <begin position="88"/>
        <end position="108"/>
    </location>
</feature>
<dbReference type="PANTHER" id="PTHR11910">
    <property type="entry name" value="ATP SYNTHASE DELTA CHAIN"/>
    <property type="match status" value="1"/>
</dbReference>
<evidence type="ECO:0000313" key="8">
    <source>
        <dbReference type="EMBL" id="KAH0469886.1"/>
    </source>
</evidence>
<dbReference type="GO" id="GO:0046933">
    <property type="term" value="F:proton-transporting ATP synthase activity, rotational mechanism"/>
    <property type="evidence" value="ECO:0007669"/>
    <property type="project" value="InterPro"/>
</dbReference>
<evidence type="ECO:0000313" key="9">
    <source>
        <dbReference type="Proteomes" id="UP000775213"/>
    </source>
</evidence>
<evidence type="ECO:0000256" key="2">
    <source>
        <dbReference type="ARBA" id="ARBA00022448"/>
    </source>
</evidence>
<evidence type="ECO:0000256" key="5">
    <source>
        <dbReference type="ARBA" id="ARBA00023136"/>
    </source>
</evidence>
<name>A0AAV7HLP1_DENCH</name>
<dbReference type="Proteomes" id="UP000775213">
    <property type="component" value="Unassembled WGS sequence"/>
</dbReference>
<evidence type="ECO:0000256" key="4">
    <source>
        <dbReference type="ARBA" id="ARBA00023065"/>
    </source>
</evidence>
<dbReference type="InterPro" id="IPR000711">
    <property type="entry name" value="ATPase_OSCP/dsu"/>
</dbReference>
<evidence type="ECO:0000256" key="3">
    <source>
        <dbReference type="ARBA" id="ARBA00022781"/>
    </source>
</evidence>
<proteinExistence type="inferred from homology"/>
<evidence type="ECO:0008006" key="10">
    <source>
        <dbReference type="Google" id="ProtNLM"/>
    </source>
</evidence>
<keyword evidence="4" id="KW-0406">Ion transport</keyword>
<dbReference type="GO" id="GO:0016020">
    <property type="term" value="C:membrane"/>
    <property type="evidence" value="ECO:0007669"/>
    <property type="project" value="UniProtKB-SubCell"/>
</dbReference>
<dbReference type="PRINTS" id="PR00125">
    <property type="entry name" value="ATPASEDELTA"/>
</dbReference>
<feature type="compositionally biased region" description="Polar residues" evidence="7">
    <location>
        <begin position="98"/>
        <end position="108"/>
    </location>
</feature>
<comment type="subcellular location">
    <subcellularLocation>
        <location evidence="1">Membrane</location>
    </subcellularLocation>
</comment>
<comment type="caution">
    <text evidence="8">The sequence shown here is derived from an EMBL/GenBank/DDBJ whole genome shotgun (WGS) entry which is preliminary data.</text>
</comment>
<protein>
    <recommendedName>
        <fullName evidence="10">ATP synthase delta chain, chloroplastic</fullName>
    </recommendedName>
</protein>
<evidence type="ECO:0000256" key="6">
    <source>
        <dbReference type="ARBA" id="ARBA00023310"/>
    </source>
</evidence>
<dbReference type="HAMAP" id="MF_01416">
    <property type="entry name" value="ATP_synth_delta_bact"/>
    <property type="match status" value="1"/>
</dbReference>
<keyword evidence="5" id="KW-0472">Membrane</keyword>
<keyword evidence="9" id="KW-1185">Reference proteome</keyword>